<dbReference type="Proteomes" id="UP001295684">
    <property type="component" value="Unassembled WGS sequence"/>
</dbReference>
<sequence>MGEVPLACANLLMLIAISVLYGIGKEETCGINAEELIFVYIIIKSSFIFLRIPFFLGAIFSNRTGMKIYYAWNALCAVGMTVFYIFILVNFFDSDNNCKHPATNIWAALLLVTIEGIASMIILIFGLCFLAYFLAVVSFVTKKTGG</sequence>
<proteinExistence type="predicted"/>
<gene>
    <name evidence="2" type="ORF">ECRASSUSDP1_LOCUS22398</name>
</gene>
<feature type="transmembrane region" description="Helical" evidence="1">
    <location>
        <begin position="68"/>
        <end position="92"/>
    </location>
</feature>
<organism evidence="2 3">
    <name type="scientific">Euplotes crassus</name>
    <dbReference type="NCBI Taxonomy" id="5936"/>
    <lineage>
        <taxon>Eukaryota</taxon>
        <taxon>Sar</taxon>
        <taxon>Alveolata</taxon>
        <taxon>Ciliophora</taxon>
        <taxon>Intramacronucleata</taxon>
        <taxon>Spirotrichea</taxon>
        <taxon>Hypotrichia</taxon>
        <taxon>Euplotida</taxon>
        <taxon>Euplotidae</taxon>
        <taxon>Moneuplotes</taxon>
    </lineage>
</organism>
<keyword evidence="1" id="KW-0812">Transmembrane</keyword>
<protein>
    <submittedName>
        <fullName evidence="2">Uncharacterized protein</fullName>
    </submittedName>
</protein>
<dbReference type="AlphaFoldDB" id="A0AAD1XXM3"/>
<keyword evidence="1" id="KW-0472">Membrane</keyword>
<comment type="caution">
    <text evidence="2">The sequence shown here is derived from an EMBL/GenBank/DDBJ whole genome shotgun (WGS) entry which is preliminary data.</text>
</comment>
<name>A0AAD1XXM3_EUPCR</name>
<evidence type="ECO:0000313" key="3">
    <source>
        <dbReference type="Proteomes" id="UP001295684"/>
    </source>
</evidence>
<evidence type="ECO:0000256" key="1">
    <source>
        <dbReference type="SAM" id="Phobius"/>
    </source>
</evidence>
<feature type="transmembrane region" description="Helical" evidence="1">
    <location>
        <begin position="104"/>
        <end position="137"/>
    </location>
</feature>
<feature type="transmembrane region" description="Helical" evidence="1">
    <location>
        <begin position="36"/>
        <end position="56"/>
    </location>
</feature>
<dbReference type="EMBL" id="CAMPGE010022970">
    <property type="protein sequence ID" value="CAI2380955.1"/>
    <property type="molecule type" value="Genomic_DNA"/>
</dbReference>
<accession>A0AAD1XXM3</accession>
<keyword evidence="1" id="KW-1133">Transmembrane helix</keyword>
<evidence type="ECO:0000313" key="2">
    <source>
        <dbReference type="EMBL" id="CAI2380955.1"/>
    </source>
</evidence>
<keyword evidence="3" id="KW-1185">Reference proteome</keyword>
<reference evidence="2" key="1">
    <citation type="submission" date="2023-07" db="EMBL/GenBank/DDBJ databases">
        <authorList>
            <consortium name="AG Swart"/>
            <person name="Singh M."/>
            <person name="Singh A."/>
            <person name="Seah K."/>
            <person name="Emmerich C."/>
        </authorList>
    </citation>
    <scope>NUCLEOTIDE SEQUENCE</scope>
    <source>
        <strain evidence="2">DP1</strain>
    </source>
</reference>
<feature type="transmembrane region" description="Helical" evidence="1">
    <location>
        <begin position="7"/>
        <end position="24"/>
    </location>
</feature>